<feature type="signal peptide" evidence="9">
    <location>
        <begin position="1"/>
        <end position="22"/>
    </location>
</feature>
<dbReference type="PANTHER" id="PTHR47466:SF1">
    <property type="entry name" value="METALLOPROTEASE MEP1 (AFU_ORTHOLOGUE AFUA_1G07730)-RELATED"/>
    <property type="match status" value="1"/>
</dbReference>
<evidence type="ECO:0000256" key="9">
    <source>
        <dbReference type="SAM" id="SignalP"/>
    </source>
</evidence>
<reference evidence="11" key="1">
    <citation type="journal article" date="2020" name="Stud. Mycol.">
        <title>101 Dothideomycetes genomes: a test case for predicting lifestyles and emergence of pathogens.</title>
        <authorList>
            <person name="Haridas S."/>
            <person name="Albert R."/>
            <person name="Binder M."/>
            <person name="Bloem J."/>
            <person name="Labutti K."/>
            <person name="Salamov A."/>
            <person name="Andreopoulos B."/>
            <person name="Baker S."/>
            <person name="Barry K."/>
            <person name="Bills G."/>
            <person name="Bluhm B."/>
            <person name="Cannon C."/>
            <person name="Castanera R."/>
            <person name="Culley D."/>
            <person name="Daum C."/>
            <person name="Ezra D."/>
            <person name="Gonzalez J."/>
            <person name="Henrissat B."/>
            <person name="Kuo A."/>
            <person name="Liang C."/>
            <person name="Lipzen A."/>
            <person name="Lutzoni F."/>
            <person name="Magnuson J."/>
            <person name="Mondo S."/>
            <person name="Nolan M."/>
            <person name="Ohm R."/>
            <person name="Pangilinan J."/>
            <person name="Park H.-J."/>
            <person name="Ramirez L."/>
            <person name="Alfaro M."/>
            <person name="Sun H."/>
            <person name="Tritt A."/>
            <person name="Yoshinaga Y."/>
            <person name="Zwiers L.-H."/>
            <person name="Turgeon B."/>
            <person name="Goodwin S."/>
            <person name="Spatafora J."/>
            <person name="Crous P."/>
            <person name="Grigoriev I."/>
        </authorList>
    </citation>
    <scope>NUCLEOTIDE SEQUENCE</scope>
    <source>
        <strain evidence="11">CBS 115976</strain>
    </source>
</reference>
<protein>
    <recommendedName>
        <fullName evidence="10">Peptidase M43 pregnancy-associated plasma-A domain-containing protein</fullName>
    </recommendedName>
</protein>
<evidence type="ECO:0000256" key="6">
    <source>
        <dbReference type="ARBA" id="ARBA00022833"/>
    </source>
</evidence>
<dbReference type="PANTHER" id="PTHR47466">
    <property type="match status" value="1"/>
</dbReference>
<keyword evidence="12" id="KW-1185">Reference proteome</keyword>
<keyword evidence="5" id="KW-0378">Hydrolase</keyword>
<dbReference type="AlphaFoldDB" id="A0A6A6UIZ7"/>
<keyword evidence="3" id="KW-0479">Metal-binding</keyword>
<dbReference type="OrthoDB" id="536211at2759"/>
<evidence type="ECO:0000256" key="4">
    <source>
        <dbReference type="ARBA" id="ARBA00022729"/>
    </source>
</evidence>
<evidence type="ECO:0000256" key="3">
    <source>
        <dbReference type="ARBA" id="ARBA00022723"/>
    </source>
</evidence>
<dbReference type="GO" id="GO:0006508">
    <property type="term" value="P:proteolysis"/>
    <property type="evidence" value="ECO:0007669"/>
    <property type="project" value="UniProtKB-KW"/>
</dbReference>
<dbReference type="Pfam" id="PF05572">
    <property type="entry name" value="Peptidase_M43"/>
    <property type="match status" value="1"/>
</dbReference>
<dbReference type="InterPro" id="IPR008754">
    <property type="entry name" value="Peptidase_M43"/>
</dbReference>
<evidence type="ECO:0000313" key="12">
    <source>
        <dbReference type="Proteomes" id="UP000799302"/>
    </source>
</evidence>
<evidence type="ECO:0000256" key="5">
    <source>
        <dbReference type="ARBA" id="ARBA00022801"/>
    </source>
</evidence>
<dbReference type="EMBL" id="MU004233">
    <property type="protein sequence ID" value="KAF2671437.1"/>
    <property type="molecule type" value="Genomic_DNA"/>
</dbReference>
<comment type="similarity">
    <text evidence="1">Belongs to the peptidase M43B family.</text>
</comment>
<name>A0A6A6UIZ7_9PEZI</name>
<evidence type="ECO:0000256" key="7">
    <source>
        <dbReference type="ARBA" id="ARBA00023049"/>
    </source>
</evidence>
<accession>A0A6A6UIZ7</accession>
<evidence type="ECO:0000259" key="10">
    <source>
        <dbReference type="Pfam" id="PF05572"/>
    </source>
</evidence>
<proteinExistence type="inferred from homology"/>
<dbReference type="GO" id="GO:0008237">
    <property type="term" value="F:metallopeptidase activity"/>
    <property type="evidence" value="ECO:0007669"/>
    <property type="project" value="UniProtKB-KW"/>
</dbReference>
<evidence type="ECO:0000256" key="1">
    <source>
        <dbReference type="ARBA" id="ARBA00008721"/>
    </source>
</evidence>
<keyword evidence="8" id="KW-1015">Disulfide bond</keyword>
<keyword evidence="6" id="KW-0862">Zinc</keyword>
<feature type="chain" id="PRO_5025412389" description="Peptidase M43 pregnancy-associated plasma-A domain-containing protein" evidence="9">
    <location>
        <begin position="23"/>
        <end position="326"/>
    </location>
</feature>
<organism evidence="11 12">
    <name type="scientific">Microthyrium microscopicum</name>
    <dbReference type="NCBI Taxonomy" id="703497"/>
    <lineage>
        <taxon>Eukaryota</taxon>
        <taxon>Fungi</taxon>
        <taxon>Dikarya</taxon>
        <taxon>Ascomycota</taxon>
        <taxon>Pezizomycotina</taxon>
        <taxon>Dothideomycetes</taxon>
        <taxon>Dothideomycetes incertae sedis</taxon>
        <taxon>Microthyriales</taxon>
        <taxon>Microthyriaceae</taxon>
        <taxon>Microthyrium</taxon>
    </lineage>
</organism>
<dbReference type="GO" id="GO:0046872">
    <property type="term" value="F:metal ion binding"/>
    <property type="evidence" value="ECO:0007669"/>
    <property type="project" value="UniProtKB-KW"/>
</dbReference>
<sequence>MIQDMLKTALPLFLIMGVGLSATNIERRQLPGSPRFPQRCGNALLSPPPFITSEDYTKHQASKSQPLPGVIVPTYVHVVSASTSVNLNEAIVIQQLVALNNGFASTGIQFDLRNFTTNINATWATANNTDVEIEMKIALRQGGYDSLNLYFLSDWNPMYKPLRGFNTSYGVCSYPETRPLTQGFLDYDGCIMNQYTMPGSPGIEKAPNNIGSVDEGKTAVHELGHWLYLIHVFGGEGEESDCVRDDEVFDTPLQAFASPITTRGQPCPPMVLPSCPGVTGSYIGPDNVDNFMDYSSDYCMNHFTAEQSFRMKSAWAAYRNGRVIGT</sequence>
<keyword evidence="7" id="KW-0482">Metalloprotease</keyword>
<keyword evidence="4 9" id="KW-0732">Signal</keyword>
<evidence type="ECO:0000256" key="2">
    <source>
        <dbReference type="ARBA" id="ARBA00022670"/>
    </source>
</evidence>
<dbReference type="InterPro" id="IPR024079">
    <property type="entry name" value="MetalloPept_cat_dom_sf"/>
</dbReference>
<gene>
    <name evidence="11" type="ORF">BT63DRAFT_469262</name>
</gene>
<keyword evidence="2" id="KW-0645">Protease</keyword>
<feature type="domain" description="Peptidase M43 pregnancy-associated plasma-A" evidence="10">
    <location>
        <begin position="215"/>
        <end position="314"/>
    </location>
</feature>
<evidence type="ECO:0000313" key="11">
    <source>
        <dbReference type="EMBL" id="KAF2671437.1"/>
    </source>
</evidence>
<dbReference type="Gene3D" id="3.40.390.10">
    <property type="entry name" value="Collagenase (Catalytic Domain)"/>
    <property type="match status" value="1"/>
</dbReference>
<dbReference type="SUPFAM" id="SSF55486">
    <property type="entry name" value="Metalloproteases ('zincins'), catalytic domain"/>
    <property type="match status" value="1"/>
</dbReference>
<evidence type="ECO:0000256" key="8">
    <source>
        <dbReference type="ARBA" id="ARBA00023157"/>
    </source>
</evidence>
<dbReference type="Proteomes" id="UP000799302">
    <property type="component" value="Unassembled WGS sequence"/>
</dbReference>